<dbReference type="GO" id="GO:0005730">
    <property type="term" value="C:nucleolus"/>
    <property type="evidence" value="ECO:0007669"/>
    <property type="project" value="UniProtKB-SubCell"/>
</dbReference>
<evidence type="ECO:0000256" key="3">
    <source>
        <dbReference type="ARBA" id="ARBA00006678"/>
    </source>
</evidence>
<dbReference type="OrthoDB" id="45882at2759"/>
<keyword evidence="5" id="KW-0698">rRNA processing</keyword>
<dbReference type="InterPro" id="IPR036345">
    <property type="entry name" value="ExoRNase_PH_dom2_sf"/>
</dbReference>
<evidence type="ECO:0000256" key="1">
    <source>
        <dbReference type="ARBA" id="ARBA00004496"/>
    </source>
</evidence>
<keyword evidence="13" id="KW-1185">Reference proteome</keyword>
<dbReference type="Gene3D" id="3.30.230.70">
    <property type="entry name" value="GHMP Kinase, N-terminal domain"/>
    <property type="match status" value="1"/>
</dbReference>
<feature type="compositionally biased region" description="Acidic residues" evidence="10">
    <location>
        <begin position="104"/>
        <end position="115"/>
    </location>
</feature>
<dbReference type="SUPFAM" id="SSF54211">
    <property type="entry name" value="Ribosomal protein S5 domain 2-like"/>
    <property type="match status" value="1"/>
</dbReference>
<dbReference type="PANTHER" id="PTHR11097:SF9">
    <property type="entry name" value="EXOSOME COMPLEX COMPONENT RRP43"/>
    <property type="match status" value="1"/>
</dbReference>
<dbReference type="GO" id="GO:0000467">
    <property type="term" value="P:exonucleolytic trimming to generate mature 3'-end of 5.8S rRNA from tricistronic rRNA transcript (SSU-rRNA, 5.8S rRNA, LSU-rRNA)"/>
    <property type="evidence" value="ECO:0007669"/>
    <property type="project" value="TreeGrafter"/>
</dbReference>
<evidence type="ECO:0000256" key="6">
    <source>
        <dbReference type="ARBA" id="ARBA00022835"/>
    </source>
</evidence>
<comment type="subcellular location">
    <subcellularLocation>
        <location evidence="1">Cytoplasm</location>
    </subcellularLocation>
    <subcellularLocation>
        <location evidence="2">Nucleus</location>
        <location evidence="2">Nucleolus</location>
    </subcellularLocation>
</comment>
<organism evidence="12 13">
    <name type="scientific">Aplosporella prunicola CBS 121167</name>
    <dbReference type="NCBI Taxonomy" id="1176127"/>
    <lineage>
        <taxon>Eukaryota</taxon>
        <taxon>Fungi</taxon>
        <taxon>Dikarya</taxon>
        <taxon>Ascomycota</taxon>
        <taxon>Pezizomycotina</taxon>
        <taxon>Dothideomycetes</taxon>
        <taxon>Dothideomycetes incertae sedis</taxon>
        <taxon>Botryosphaeriales</taxon>
        <taxon>Aplosporellaceae</taxon>
        <taxon>Aplosporella</taxon>
    </lineage>
</organism>
<dbReference type="AlphaFoldDB" id="A0A6A6AZ77"/>
<dbReference type="GO" id="GO:0035925">
    <property type="term" value="F:mRNA 3'-UTR AU-rich region binding"/>
    <property type="evidence" value="ECO:0007669"/>
    <property type="project" value="TreeGrafter"/>
</dbReference>
<evidence type="ECO:0000256" key="5">
    <source>
        <dbReference type="ARBA" id="ARBA00022552"/>
    </source>
</evidence>
<dbReference type="InterPro" id="IPR001247">
    <property type="entry name" value="ExoRNase_PH_dom1"/>
</dbReference>
<dbReference type="GO" id="GO:0034473">
    <property type="term" value="P:U1 snRNA 3'-end processing"/>
    <property type="evidence" value="ECO:0007669"/>
    <property type="project" value="TreeGrafter"/>
</dbReference>
<evidence type="ECO:0000259" key="11">
    <source>
        <dbReference type="Pfam" id="PF01138"/>
    </source>
</evidence>
<comment type="similarity">
    <text evidence="3">Belongs to the RNase PH family.</text>
</comment>
<dbReference type="GeneID" id="54295168"/>
<proteinExistence type="inferred from homology"/>
<dbReference type="GO" id="GO:0016075">
    <property type="term" value="P:rRNA catabolic process"/>
    <property type="evidence" value="ECO:0007669"/>
    <property type="project" value="TreeGrafter"/>
</dbReference>
<dbReference type="Pfam" id="PF01138">
    <property type="entry name" value="RNase_PH"/>
    <property type="match status" value="1"/>
</dbReference>
<evidence type="ECO:0000256" key="7">
    <source>
        <dbReference type="ARBA" id="ARBA00022884"/>
    </source>
</evidence>
<dbReference type="RefSeq" id="XP_033391489.1">
    <property type="nucleotide sequence ID" value="XM_033537672.1"/>
</dbReference>
<protein>
    <recommendedName>
        <fullName evidence="9">Ribosomal RNA-processing protein 43</fullName>
    </recommendedName>
</protein>
<dbReference type="InterPro" id="IPR020568">
    <property type="entry name" value="Ribosomal_Su5_D2-typ_SF"/>
</dbReference>
<dbReference type="PANTHER" id="PTHR11097">
    <property type="entry name" value="EXOSOME COMPLEX EXONUCLEASE RIBOSOMAL RNA PROCESSING PROTEIN"/>
    <property type="match status" value="1"/>
</dbReference>
<dbReference type="GO" id="GO:0071028">
    <property type="term" value="P:nuclear mRNA surveillance"/>
    <property type="evidence" value="ECO:0007669"/>
    <property type="project" value="TreeGrafter"/>
</dbReference>
<evidence type="ECO:0000256" key="8">
    <source>
        <dbReference type="ARBA" id="ARBA00023242"/>
    </source>
</evidence>
<keyword evidence="7" id="KW-0694">RNA-binding</keyword>
<dbReference type="GO" id="GO:0071038">
    <property type="term" value="P:TRAMP-dependent tRNA surveillance pathway"/>
    <property type="evidence" value="ECO:0007669"/>
    <property type="project" value="TreeGrafter"/>
</dbReference>
<keyword evidence="8" id="KW-0539">Nucleus</keyword>
<sequence length="361" mass="38499">MAVETSAPTEPALSFPRDIFAALSPTGFLQAHLTPESDATPTRPNGRPCATGRPPLVNTNTLTHSAGSGVVRLGDTAVVCGLRAEILRLDDVPNPPSGMGDAGPGDDVEGEEEHEDDRAEIEGLGLLVPNIELATGASPAHVPGQPPTAGAQALTARLLAQLHATRVVRARDLRITYTPPPRADMDDYDDDDLPQRQVKAYWTLYLDVLVLSLDGNAFDAAWGAVLAALRNAYMPAARWDPDTAGVVCADAVAEARHLRLRGLPVAASFAVFAGDGRAGKEARQGGEDRAWLLADPDAFEERHCREVVCVVLDCSGGKTALLRVEKHGGGVVDRAALRSVVRLAEGRWREWSVALEWDAPR</sequence>
<name>A0A6A6AZ77_9PEZI</name>
<evidence type="ECO:0000256" key="4">
    <source>
        <dbReference type="ARBA" id="ARBA00022490"/>
    </source>
</evidence>
<reference evidence="12" key="1">
    <citation type="journal article" date="2020" name="Stud. Mycol.">
        <title>101 Dothideomycetes genomes: a test case for predicting lifestyles and emergence of pathogens.</title>
        <authorList>
            <person name="Haridas S."/>
            <person name="Albert R."/>
            <person name="Binder M."/>
            <person name="Bloem J."/>
            <person name="Labutti K."/>
            <person name="Salamov A."/>
            <person name="Andreopoulos B."/>
            <person name="Baker S."/>
            <person name="Barry K."/>
            <person name="Bills G."/>
            <person name="Bluhm B."/>
            <person name="Cannon C."/>
            <person name="Castanera R."/>
            <person name="Culley D."/>
            <person name="Daum C."/>
            <person name="Ezra D."/>
            <person name="Gonzalez J."/>
            <person name="Henrissat B."/>
            <person name="Kuo A."/>
            <person name="Liang C."/>
            <person name="Lipzen A."/>
            <person name="Lutzoni F."/>
            <person name="Magnuson J."/>
            <person name="Mondo S."/>
            <person name="Nolan M."/>
            <person name="Ohm R."/>
            <person name="Pangilinan J."/>
            <person name="Park H.-J."/>
            <person name="Ramirez L."/>
            <person name="Alfaro M."/>
            <person name="Sun H."/>
            <person name="Tritt A."/>
            <person name="Yoshinaga Y."/>
            <person name="Zwiers L.-H."/>
            <person name="Turgeon B."/>
            <person name="Goodwin S."/>
            <person name="Spatafora J."/>
            <person name="Crous P."/>
            <person name="Grigoriev I."/>
        </authorList>
    </citation>
    <scope>NUCLEOTIDE SEQUENCE</scope>
    <source>
        <strain evidence="12">CBS 121167</strain>
    </source>
</reference>
<dbReference type="GO" id="GO:0000176">
    <property type="term" value="C:nuclear exosome (RNase complex)"/>
    <property type="evidence" value="ECO:0007669"/>
    <property type="project" value="TreeGrafter"/>
</dbReference>
<feature type="domain" description="Exoribonuclease phosphorolytic" evidence="11">
    <location>
        <begin position="53"/>
        <end position="235"/>
    </location>
</feature>
<evidence type="ECO:0000256" key="9">
    <source>
        <dbReference type="ARBA" id="ARBA00030617"/>
    </source>
</evidence>
<dbReference type="GO" id="GO:0034475">
    <property type="term" value="P:U4 snRNA 3'-end processing"/>
    <property type="evidence" value="ECO:0007669"/>
    <property type="project" value="TreeGrafter"/>
</dbReference>
<dbReference type="Proteomes" id="UP000799438">
    <property type="component" value="Unassembled WGS sequence"/>
</dbReference>
<accession>A0A6A6AZ77</accession>
<keyword evidence="4" id="KW-0963">Cytoplasm</keyword>
<dbReference type="SUPFAM" id="SSF55666">
    <property type="entry name" value="Ribonuclease PH domain 2-like"/>
    <property type="match status" value="1"/>
</dbReference>
<keyword evidence="6" id="KW-0271">Exosome</keyword>
<evidence type="ECO:0000313" key="13">
    <source>
        <dbReference type="Proteomes" id="UP000799438"/>
    </source>
</evidence>
<evidence type="ECO:0000313" key="12">
    <source>
        <dbReference type="EMBL" id="KAF2135771.1"/>
    </source>
</evidence>
<gene>
    <name evidence="12" type="ORF">K452DRAFT_238726</name>
</gene>
<evidence type="ECO:0000256" key="2">
    <source>
        <dbReference type="ARBA" id="ARBA00004604"/>
    </source>
</evidence>
<feature type="region of interest" description="Disordered" evidence="10">
    <location>
        <begin position="90"/>
        <end position="118"/>
    </location>
</feature>
<feature type="region of interest" description="Disordered" evidence="10">
    <location>
        <begin position="33"/>
        <end position="57"/>
    </location>
</feature>
<dbReference type="GO" id="GO:0034476">
    <property type="term" value="P:U5 snRNA 3'-end processing"/>
    <property type="evidence" value="ECO:0007669"/>
    <property type="project" value="TreeGrafter"/>
</dbReference>
<dbReference type="InterPro" id="IPR027408">
    <property type="entry name" value="PNPase/RNase_PH_dom_sf"/>
</dbReference>
<evidence type="ECO:0000256" key="10">
    <source>
        <dbReference type="SAM" id="MobiDB-lite"/>
    </source>
</evidence>
<dbReference type="InterPro" id="IPR050590">
    <property type="entry name" value="Exosome_comp_Rrp42_subfam"/>
</dbReference>
<dbReference type="EMBL" id="ML995553">
    <property type="protein sequence ID" value="KAF2135771.1"/>
    <property type="molecule type" value="Genomic_DNA"/>
</dbReference>
<dbReference type="GO" id="GO:0071035">
    <property type="term" value="P:nuclear polyadenylation-dependent rRNA catabolic process"/>
    <property type="evidence" value="ECO:0007669"/>
    <property type="project" value="TreeGrafter"/>
</dbReference>
<dbReference type="GO" id="GO:0000177">
    <property type="term" value="C:cytoplasmic exosome (RNase complex)"/>
    <property type="evidence" value="ECO:0007669"/>
    <property type="project" value="TreeGrafter"/>
</dbReference>